<evidence type="ECO:0000313" key="2">
    <source>
        <dbReference type="EMBL" id="TET47510.1"/>
    </source>
</evidence>
<protein>
    <submittedName>
        <fullName evidence="2">Carboxypeptidase regulatory-like domain-containing protein</fullName>
    </submittedName>
</protein>
<sequence>MKRTLLICLSMWFLCGCAMNAERDNPLDPLSAHYTAIAGRVTDRAHFPIPDTRITVMPENVSALTDSSGRYTVQGLKRGIHVVHAEASSYAPDSQQVQVAIGQVALADFELNAQPYFQSVKAVSAHEPVWPLDIHFAYLTAVPNDGDGSPDVESVHVVIEDINYERSMQFDHDQGCFTHTIMADSLPGRSLHNLIGVEIGFTVTDRQGGTGQATTRLMRIIDPLPFIVSPKNGEKVGPRPILEWDFYVPYDITLSIRLYRTQPHWLVWSVDSIPPSTNNMQVPDSLDQGAHYWTLTAFDAFGNWSKSEEASFQVED</sequence>
<organism evidence="2 3">
    <name type="scientific">candidate division TA06 bacterium</name>
    <dbReference type="NCBI Taxonomy" id="2250710"/>
    <lineage>
        <taxon>Bacteria</taxon>
        <taxon>Bacteria division TA06</taxon>
    </lineage>
</organism>
<evidence type="ECO:0000313" key="3">
    <source>
        <dbReference type="Proteomes" id="UP000315525"/>
    </source>
</evidence>
<keyword evidence="1" id="KW-0732">Signal</keyword>
<dbReference type="AlphaFoldDB" id="A0A523UYD2"/>
<gene>
    <name evidence="2" type="ORF">E3J62_01150</name>
</gene>
<proteinExistence type="predicted"/>
<dbReference type="SUPFAM" id="SSF49464">
    <property type="entry name" value="Carboxypeptidase regulatory domain-like"/>
    <property type="match status" value="1"/>
</dbReference>
<keyword evidence="2" id="KW-0121">Carboxypeptidase</keyword>
<keyword evidence="2" id="KW-0645">Protease</keyword>
<dbReference type="Pfam" id="PF13620">
    <property type="entry name" value="CarboxypepD_reg"/>
    <property type="match status" value="1"/>
</dbReference>
<accession>A0A523UYD2</accession>
<dbReference type="PROSITE" id="PS51257">
    <property type="entry name" value="PROKAR_LIPOPROTEIN"/>
    <property type="match status" value="1"/>
</dbReference>
<reference evidence="2 3" key="1">
    <citation type="submission" date="2019-03" db="EMBL/GenBank/DDBJ databases">
        <title>Metabolic potential of uncultured bacteria and archaea associated with petroleum seepage in deep-sea sediments.</title>
        <authorList>
            <person name="Dong X."/>
            <person name="Hubert C."/>
        </authorList>
    </citation>
    <scope>NUCLEOTIDE SEQUENCE [LARGE SCALE GENOMIC DNA]</scope>
    <source>
        <strain evidence="2">E44_bin18</strain>
    </source>
</reference>
<comment type="caution">
    <text evidence="2">The sequence shown here is derived from an EMBL/GenBank/DDBJ whole genome shotgun (WGS) entry which is preliminary data.</text>
</comment>
<evidence type="ECO:0000256" key="1">
    <source>
        <dbReference type="SAM" id="SignalP"/>
    </source>
</evidence>
<dbReference type="GO" id="GO:0004180">
    <property type="term" value="F:carboxypeptidase activity"/>
    <property type="evidence" value="ECO:0007669"/>
    <property type="project" value="UniProtKB-KW"/>
</dbReference>
<dbReference type="Gene3D" id="2.60.40.1120">
    <property type="entry name" value="Carboxypeptidase-like, regulatory domain"/>
    <property type="match status" value="1"/>
</dbReference>
<dbReference type="EMBL" id="SOJN01000018">
    <property type="protein sequence ID" value="TET47510.1"/>
    <property type="molecule type" value="Genomic_DNA"/>
</dbReference>
<name>A0A523UYD2_UNCT6</name>
<dbReference type="InterPro" id="IPR008969">
    <property type="entry name" value="CarboxyPept-like_regulatory"/>
</dbReference>
<feature type="signal peptide" evidence="1">
    <location>
        <begin position="1"/>
        <end position="20"/>
    </location>
</feature>
<feature type="chain" id="PRO_5021752442" evidence="1">
    <location>
        <begin position="21"/>
        <end position="316"/>
    </location>
</feature>
<dbReference type="Proteomes" id="UP000315525">
    <property type="component" value="Unassembled WGS sequence"/>
</dbReference>
<keyword evidence="2" id="KW-0378">Hydrolase</keyword>